<gene>
    <name evidence="1" type="ORF">L2E82_26849</name>
</gene>
<name>A0ACB9CRF7_CICIN</name>
<reference evidence="2" key="1">
    <citation type="journal article" date="2022" name="Mol. Ecol. Resour.">
        <title>The genomes of chicory, endive, great burdock and yacon provide insights into Asteraceae palaeo-polyploidization history and plant inulin production.</title>
        <authorList>
            <person name="Fan W."/>
            <person name="Wang S."/>
            <person name="Wang H."/>
            <person name="Wang A."/>
            <person name="Jiang F."/>
            <person name="Liu H."/>
            <person name="Zhao H."/>
            <person name="Xu D."/>
            <person name="Zhang Y."/>
        </authorList>
    </citation>
    <scope>NUCLEOTIDE SEQUENCE [LARGE SCALE GENOMIC DNA]</scope>
    <source>
        <strain evidence="2">cv. Punajuju</strain>
    </source>
</reference>
<protein>
    <submittedName>
        <fullName evidence="1">Uncharacterized protein</fullName>
    </submittedName>
</protein>
<organism evidence="1 2">
    <name type="scientific">Cichorium intybus</name>
    <name type="common">Chicory</name>
    <dbReference type="NCBI Taxonomy" id="13427"/>
    <lineage>
        <taxon>Eukaryota</taxon>
        <taxon>Viridiplantae</taxon>
        <taxon>Streptophyta</taxon>
        <taxon>Embryophyta</taxon>
        <taxon>Tracheophyta</taxon>
        <taxon>Spermatophyta</taxon>
        <taxon>Magnoliopsida</taxon>
        <taxon>eudicotyledons</taxon>
        <taxon>Gunneridae</taxon>
        <taxon>Pentapetalae</taxon>
        <taxon>asterids</taxon>
        <taxon>campanulids</taxon>
        <taxon>Asterales</taxon>
        <taxon>Asteraceae</taxon>
        <taxon>Cichorioideae</taxon>
        <taxon>Cichorieae</taxon>
        <taxon>Cichoriinae</taxon>
        <taxon>Cichorium</taxon>
    </lineage>
</organism>
<reference evidence="1 2" key="2">
    <citation type="journal article" date="2022" name="Mol. Ecol. Resour.">
        <title>The genomes of chicory, endive, great burdock and yacon provide insights into Asteraceae paleo-polyploidization history and plant inulin production.</title>
        <authorList>
            <person name="Fan W."/>
            <person name="Wang S."/>
            <person name="Wang H."/>
            <person name="Wang A."/>
            <person name="Jiang F."/>
            <person name="Liu H."/>
            <person name="Zhao H."/>
            <person name="Xu D."/>
            <person name="Zhang Y."/>
        </authorList>
    </citation>
    <scope>NUCLEOTIDE SEQUENCE [LARGE SCALE GENOMIC DNA]</scope>
    <source>
        <strain evidence="2">cv. Punajuju</strain>
        <tissue evidence="1">Leaves</tissue>
    </source>
</reference>
<dbReference type="Proteomes" id="UP001055811">
    <property type="component" value="Linkage Group LG05"/>
</dbReference>
<comment type="caution">
    <text evidence="1">The sequence shown here is derived from an EMBL/GenBank/DDBJ whole genome shotgun (WGS) entry which is preliminary data.</text>
</comment>
<keyword evidence="2" id="KW-1185">Reference proteome</keyword>
<proteinExistence type="predicted"/>
<dbReference type="EMBL" id="CM042013">
    <property type="protein sequence ID" value="KAI3736862.1"/>
    <property type="molecule type" value="Genomic_DNA"/>
</dbReference>
<evidence type="ECO:0000313" key="2">
    <source>
        <dbReference type="Proteomes" id="UP001055811"/>
    </source>
</evidence>
<evidence type="ECO:0000313" key="1">
    <source>
        <dbReference type="EMBL" id="KAI3736862.1"/>
    </source>
</evidence>
<accession>A0ACB9CRF7</accession>
<sequence length="436" mass="48863">MIISECPSIDSLAYPAENLQLSAIVGYTLSTNMADPCDICGDKGVIEAIITCCECKISRQHLYCMRVVTTEAPQFWVCEECEREKLFSPKASDKEEKHEACTQKVSSLIKKNTKSPNKNGFANRFNFKEKRVNTGRTKYITCEEAVKLSSGASKSEQQPLRNAFSSKHSSSKSMPPPREKSLTKIYGATKFEPQLQQPVVQKSIATKEKSDCLSPRKRADTTESIKSTKSFTKVEMPPTKEADVRRHIEVPKSSKKLEKNRTQESTKMAESKVSPPAKEEADVEVPKSLKEVEKTNMETGTGTTKEEADVESSGEPNLKRGESEIVSEIYYTSIPTFHSYWKYDKCTSLMEFLWSQNIVMKSYVDGVELLVLSSRFLQLDSQQFEGSYFLWGLFRKKMVQKSKSSSGQTGVVDNTGSKCADFPPGFEKIQKPPPGA</sequence>